<comment type="caution">
    <text evidence="3">The sequence shown here is derived from an EMBL/GenBank/DDBJ whole genome shotgun (WGS) entry which is preliminary data.</text>
</comment>
<dbReference type="Proteomes" id="UP000186308">
    <property type="component" value="Unassembled WGS sequence"/>
</dbReference>
<keyword evidence="1" id="KW-0472">Membrane</keyword>
<proteinExistence type="predicted"/>
<feature type="transmembrane region" description="Helical" evidence="1">
    <location>
        <begin position="12"/>
        <end position="34"/>
    </location>
</feature>
<dbReference type="InterPro" id="IPR012495">
    <property type="entry name" value="TadE-like_dom"/>
</dbReference>
<dbReference type="RefSeq" id="WP_029311655.1">
    <property type="nucleotide sequence ID" value="NZ_FTNE01000015.1"/>
</dbReference>
<accession>A0A8G2FER0</accession>
<name>A0A8G2FER0_ACIRU</name>
<feature type="domain" description="TadE-like" evidence="2">
    <location>
        <begin position="13"/>
        <end position="53"/>
    </location>
</feature>
<evidence type="ECO:0000313" key="3">
    <source>
        <dbReference type="EMBL" id="SIR09165.1"/>
    </source>
</evidence>
<evidence type="ECO:0000259" key="2">
    <source>
        <dbReference type="Pfam" id="PF07811"/>
    </source>
</evidence>
<keyword evidence="4" id="KW-1185">Reference proteome</keyword>
<dbReference type="Pfam" id="PF07811">
    <property type="entry name" value="TadE"/>
    <property type="match status" value="1"/>
</dbReference>
<gene>
    <name evidence="3" type="ORF">SAMN05421828_11535</name>
</gene>
<reference evidence="3 4" key="1">
    <citation type="submission" date="2017-01" db="EMBL/GenBank/DDBJ databases">
        <authorList>
            <person name="Varghese N."/>
            <person name="Submissions S."/>
        </authorList>
    </citation>
    <scope>NUCLEOTIDE SEQUENCE [LARGE SCALE GENOMIC DNA]</scope>
    <source>
        <strain evidence="3 4">ATCC 35905</strain>
    </source>
</reference>
<keyword evidence="1" id="KW-1133">Transmembrane helix</keyword>
<dbReference type="EMBL" id="FTNE01000015">
    <property type="protein sequence ID" value="SIR09165.1"/>
    <property type="molecule type" value="Genomic_DNA"/>
</dbReference>
<evidence type="ECO:0000313" key="4">
    <source>
        <dbReference type="Proteomes" id="UP000186308"/>
    </source>
</evidence>
<protein>
    <submittedName>
        <fullName evidence="3">TadE-like protein</fullName>
    </submittedName>
</protein>
<evidence type="ECO:0000256" key="1">
    <source>
        <dbReference type="SAM" id="Phobius"/>
    </source>
</evidence>
<dbReference type="AlphaFoldDB" id="A0A8G2FER0"/>
<sequence>MLRRPMIPHDRRGVAALEFALVLPLMLALLFGVYELSEPMMINQQVYAAAHSIAASASSLAVQADGSTSLTYAQVQFEASTIFAEIPALRAHQQGYGAGNTGVTISAVVFEPTTAGCVPSPGITCNYTANVAWSVAYTGGDSGLVPYEALLGQSDCQTLVQTPPGGGPLGTVPTQDVTTNATSWPDPILVVDAFVKYQPLLLTYTKTPFYLLAIGFWPVRSVKAASVDATGNATPLLPDQQYTTLTGLQNAPSGSYCVNPNYAEPGA</sequence>
<keyword evidence="1" id="KW-0812">Transmembrane</keyword>
<organism evidence="3 4">
    <name type="scientific">Acidiphilium rubrum</name>
    <dbReference type="NCBI Taxonomy" id="526"/>
    <lineage>
        <taxon>Bacteria</taxon>
        <taxon>Pseudomonadati</taxon>
        <taxon>Pseudomonadota</taxon>
        <taxon>Alphaproteobacteria</taxon>
        <taxon>Acetobacterales</taxon>
        <taxon>Acidocellaceae</taxon>
        <taxon>Acidiphilium</taxon>
    </lineage>
</organism>